<gene>
    <name evidence="1" type="ORF">BDR25DRAFT_246499</name>
</gene>
<evidence type="ECO:0000313" key="1">
    <source>
        <dbReference type="EMBL" id="KAF2463107.1"/>
    </source>
</evidence>
<organism evidence="1 2">
    <name type="scientific">Lindgomyces ingoldianus</name>
    <dbReference type="NCBI Taxonomy" id="673940"/>
    <lineage>
        <taxon>Eukaryota</taxon>
        <taxon>Fungi</taxon>
        <taxon>Dikarya</taxon>
        <taxon>Ascomycota</taxon>
        <taxon>Pezizomycotina</taxon>
        <taxon>Dothideomycetes</taxon>
        <taxon>Pleosporomycetidae</taxon>
        <taxon>Pleosporales</taxon>
        <taxon>Lindgomycetaceae</taxon>
        <taxon>Lindgomyces</taxon>
    </lineage>
</organism>
<keyword evidence="2" id="KW-1185">Reference proteome</keyword>
<reference evidence="1" key="1">
    <citation type="journal article" date="2020" name="Stud. Mycol.">
        <title>101 Dothideomycetes genomes: a test case for predicting lifestyles and emergence of pathogens.</title>
        <authorList>
            <person name="Haridas S."/>
            <person name="Albert R."/>
            <person name="Binder M."/>
            <person name="Bloem J."/>
            <person name="Labutti K."/>
            <person name="Salamov A."/>
            <person name="Andreopoulos B."/>
            <person name="Baker S."/>
            <person name="Barry K."/>
            <person name="Bills G."/>
            <person name="Bluhm B."/>
            <person name="Cannon C."/>
            <person name="Castanera R."/>
            <person name="Culley D."/>
            <person name="Daum C."/>
            <person name="Ezra D."/>
            <person name="Gonzalez J."/>
            <person name="Henrissat B."/>
            <person name="Kuo A."/>
            <person name="Liang C."/>
            <person name="Lipzen A."/>
            <person name="Lutzoni F."/>
            <person name="Magnuson J."/>
            <person name="Mondo S."/>
            <person name="Nolan M."/>
            <person name="Ohm R."/>
            <person name="Pangilinan J."/>
            <person name="Park H.-J."/>
            <person name="Ramirez L."/>
            <person name="Alfaro M."/>
            <person name="Sun H."/>
            <person name="Tritt A."/>
            <person name="Yoshinaga Y."/>
            <person name="Zwiers L.-H."/>
            <person name="Turgeon B."/>
            <person name="Goodwin S."/>
            <person name="Spatafora J."/>
            <person name="Crous P."/>
            <person name="Grigoriev I."/>
        </authorList>
    </citation>
    <scope>NUCLEOTIDE SEQUENCE</scope>
    <source>
        <strain evidence="1">ATCC 200398</strain>
    </source>
</reference>
<accession>A0ACB6Q9Q9</accession>
<comment type="caution">
    <text evidence="1">The sequence shown here is derived from an EMBL/GenBank/DDBJ whole genome shotgun (WGS) entry which is preliminary data.</text>
</comment>
<sequence>MKISRFKYTPISDDQIRLLRIRPNEFEEPLLCDLSIVKLADMEERYEALSYCWGDEDPSEIINIHTLSPDPANSDQGRYLYSPMEEFPVRPNLHKALRYLRSRERPVIIWVDAICMDQRDTPEAKLEKDHQLSMMSEIYNSAKNVCIWLGDADATSKAAFKLVRDIMNFQTLDTRLTVTDADGVTKQRWCDFIESLKAPWFSRRWIIQEVALARRASVHFGDDIVHWDDLADAISLLNEKIDILKQKFSDGAFSEVPMLSATHLVKAIVNVCRKSPNGDILDRLLDLETLVSTFQQFHARFSEDIIHSVRSLAKDAPVQEDDADFRTNLEQEKSTRDLFIAFVNRCIRNSGSLDIICRHWAPPATDTAGEEVSFPTWVSALSKGPFGLAGESRERQNGENFVAMSPNDKRKRYSAYVQQDKEHHKDLGGTLRVHGFVLGTVKRHSDVMRGGIIPGDWLKILGWDRKGKDNIVPDILWRLLVADRNPEGGNPPGWYRRACLHCLKDTRITNSKGDLDSHRVDKVSESMTSKYLMRVESVVWRRRIIGIDSRICEDHLELFGLAPEETENGDLVCILFGCSVPVVLRKVKDCRSQELFELIGEAYVHGMMDGEAVQDAKLVERIRGRFHIV</sequence>
<proteinExistence type="predicted"/>
<evidence type="ECO:0000313" key="2">
    <source>
        <dbReference type="Proteomes" id="UP000799755"/>
    </source>
</evidence>
<protein>
    <submittedName>
        <fullName evidence="1">Uncharacterized protein</fullName>
    </submittedName>
</protein>
<dbReference type="Proteomes" id="UP000799755">
    <property type="component" value="Unassembled WGS sequence"/>
</dbReference>
<name>A0ACB6Q9Q9_9PLEO</name>
<dbReference type="EMBL" id="MU003554">
    <property type="protein sequence ID" value="KAF2463107.1"/>
    <property type="molecule type" value="Genomic_DNA"/>
</dbReference>